<proteinExistence type="predicted"/>
<feature type="region of interest" description="Disordered" evidence="1">
    <location>
        <begin position="86"/>
        <end position="105"/>
    </location>
</feature>
<name>A0A837KV37_9BACL</name>
<protein>
    <submittedName>
        <fullName evidence="3">Uncharacterized protein</fullName>
    </submittedName>
</protein>
<accession>A0A837KV37</accession>
<organism evidence="3 4">
    <name type="scientific">Brevibacillus formosus</name>
    <dbReference type="NCBI Taxonomy" id="54913"/>
    <lineage>
        <taxon>Bacteria</taxon>
        <taxon>Bacillati</taxon>
        <taxon>Bacillota</taxon>
        <taxon>Bacilli</taxon>
        <taxon>Bacillales</taxon>
        <taxon>Paenibacillaceae</taxon>
        <taxon>Brevibacillus</taxon>
    </lineage>
</organism>
<dbReference type="OrthoDB" id="2881381at2"/>
<evidence type="ECO:0000313" key="4">
    <source>
        <dbReference type="Proteomes" id="UP000035218"/>
    </source>
</evidence>
<reference evidence="2 5" key="2">
    <citation type="submission" date="2019-06" db="EMBL/GenBank/DDBJ databases">
        <title>Whole genome shotgun sequence of Brevibacillus formosus NBRC 15716.</title>
        <authorList>
            <person name="Hosoyama A."/>
            <person name="Uohara A."/>
            <person name="Ohji S."/>
            <person name="Ichikawa N."/>
        </authorList>
    </citation>
    <scope>NUCLEOTIDE SEQUENCE [LARGE SCALE GENOMIC DNA]</scope>
    <source>
        <strain evidence="2 5">NBRC 15716</strain>
    </source>
</reference>
<reference evidence="3 4" key="1">
    <citation type="submission" date="2015-05" db="EMBL/GenBank/DDBJ databases">
        <title>Genome sequencing project for genomic taxonomy and phylogenomics of Bacillus-like bacteria.</title>
        <authorList>
            <person name="Liu B."/>
            <person name="Wang J."/>
            <person name="Zhu Y."/>
            <person name="Liu G."/>
            <person name="Chen Q."/>
            <person name="Chen Z."/>
            <person name="Lan J."/>
            <person name="Che J."/>
            <person name="Ge C."/>
            <person name="Shi H."/>
            <person name="Pan Z."/>
            <person name="Liu X."/>
        </authorList>
    </citation>
    <scope>NUCLEOTIDE SEQUENCE [LARGE SCALE GENOMIC DNA]</scope>
    <source>
        <strain evidence="3 4">DSM 9885</strain>
    </source>
</reference>
<keyword evidence="5" id="KW-1185">Reference proteome</keyword>
<comment type="caution">
    <text evidence="3">The sequence shown here is derived from an EMBL/GenBank/DDBJ whole genome shotgun (WGS) entry which is preliminary data.</text>
</comment>
<evidence type="ECO:0000313" key="3">
    <source>
        <dbReference type="EMBL" id="KLI00110.1"/>
    </source>
</evidence>
<evidence type="ECO:0000313" key="5">
    <source>
        <dbReference type="Proteomes" id="UP000319498"/>
    </source>
</evidence>
<gene>
    <name evidence="3" type="ORF">AA984_08320</name>
    <name evidence="2" type="ORF">BFO01nite_06800</name>
</gene>
<dbReference type="AlphaFoldDB" id="A0A837KV37"/>
<dbReference type="EMBL" id="BJOL01000003">
    <property type="protein sequence ID" value="GED56548.1"/>
    <property type="molecule type" value="Genomic_DNA"/>
</dbReference>
<evidence type="ECO:0000256" key="1">
    <source>
        <dbReference type="SAM" id="MobiDB-lite"/>
    </source>
</evidence>
<dbReference type="GeneID" id="87585084"/>
<dbReference type="Proteomes" id="UP000319498">
    <property type="component" value="Unassembled WGS sequence"/>
</dbReference>
<sequence>MKKGSGASTSDFYTWKFPTLPSGTATLEVYLGSSKFTNRDAEYDALSEGWGYTEFVGSVNQYSAPSGWNTVGDIRLDNAKANVTVSGEDYSGASSTQTGADAASL</sequence>
<dbReference type="EMBL" id="LDCN01000002">
    <property type="protein sequence ID" value="KLI00110.1"/>
    <property type="molecule type" value="Genomic_DNA"/>
</dbReference>
<dbReference type="RefSeq" id="WP_047069270.1">
    <property type="nucleotide sequence ID" value="NZ_BJOL01000003.1"/>
</dbReference>
<evidence type="ECO:0000313" key="2">
    <source>
        <dbReference type="EMBL" id="GED56548.1"/>
    </source>
</evidence>
<dbReference type="Proteomes" id="UP000035218">
    <property type="component" value="Unassembled WGS sequence"/>
</dbReference>